<protein>
    <submittedName>
        <fullName evidence="2">Uncharacterized protein</fullName>
    </submittedName>
</protein>
<feature type="compositionally biased region" description="Low complexity" evidence="1">
    <location>
        <begin position="41"/>
        <end position="53"/>
    </location>
</feature>
<accession>A0A4S8JRN0</accession>
<dbReference type="AlphaFoldDB" id="A0A4S8JRN0"/>
<evidence type="ECO:0000256" key="1">
    <source>
        <dbReference type="SAM" id="MobiDB-lite"/>
    </source>
</evidence>
<evidence type="ECO:0000313" key="2">
    <source>
        <dbReference type="EMBL" id="THU64732.1"/>
    </source>
</evidence>
<dbReference type="Proteomes" id="UP000317650">
    <property type="component" value="Chromosome 1"/>
</dbReference>
<dbReference type="EMBL" id="PYDT01000004">
    <property type="protein sequence ID" value="THU64732.1"/>
    <property type="molecule type" value="Genomic_DNA"/>
</dbReference>
<evidence type="ECO:0000313" key="3">
    <source>
        <dbReference type="Proteomes" id="UP000317650"/>
    </source>
</evidence>
<keyword evidence="3" id="KW-1185">Reference proteome</keyword>
<name>A0A4S8JRN0_MUSBA</name>
<comment type="caution">
    <text evidence="2">The sequence shown here is derived from an EMBL/GenBank/DDBJ whole genome shotgun (WGS) entry which is preliminary data.</text>
</comment>
<feature type="compositionally biased region" description="Basic and acidic residues" evidence="1">
    <location>
        <begin position="62"/>
        <end position="72"/>
    </location>
</feature>
<reference evidence="2 3" key="1">
    <citation type="journal article" date="2019" name="Nat. Plants">
        <title>Genome sequencing of Musa balbisiana reveals subgenome evolution and function divergence in polyploid bananas.</title>
        <authorList>
            <person name="Yao X."/>
        </authorList>
    </citation>
    <scope>NUCLEOTIDE SEQUENCE [LARGE SCALE GENOMIC DNA]</scope>
    <source>
        <strain evidence="3">cv. DH-PKW</strain>
        <tissue evidence="2">Leaves</tissue>
    </source>
</reference>
<organism evidence="2 3">
    <name type="scientific">Musa balbisiana</name>
    <name type="common">Banana</name>
    <dbReference type="NCBI Taxonomy" id="52838"/>
    <lineage>
        <taxon>Eukaryota</taxon>
        <taxon>Viridiplantae</taxon>
        <taxon>Streptophyta</taxon>
        <taxon>Embryophyta</taxon>
        <taxon>Tracheophyta</taxon>
        <taxon>Spermatophyta</taxon>
        <taxon>Magnoliopsida</taxon>
        <taxon>Liliopsida</taxon>
        <taxon>Zingiberales</taxon>
        <taxon>Musaceae</taxon>
        <taxon>Musa</taxon>
    </lineage>
</organism>
<proteinExistence type="predicted"/>
<gene>
    <name evidence="2" type="ORF">C4D60_Mb01t29530</name>
</gene>
<feature type="region of interest" description="Disordered" evidence="1">
    <location>
        <begin position="36"/>
        <end position="72"/>
    </location>
</feature>
<sequence length="72" mass="8198">MMELEEQRMEFVKAMELQKMEIIVDSQVQLAKIKRSRQSHTAAIPARTRAAPPLKSAASTFEPERATLEGKR</sequence>